<dbReference type="KEGG" id="pmai:CF386_10025"/>
<feature type="transmembrane region" description="Helical" evidence="1">
    <location>
        <begin position="67"/>
        <end position="89"/>
    </location>
</feature>
<keyword evidence="3" id="KW-1185">Reference proteome</keyword>
<protein>
    <submittedName>
        <fullName evidence="2">Uncharacterized protein</fullName>
    </submittedName>
</protein>
<dbReference type="AlphaFoldDB" id="A0A220VG45"/>
<evidence type="ECO:0000256" key="1">
    <source>
        <dbReference type="SAM" id="Phobius"/>
    </source>
</evidence>
<dbReference type="Proteomes" id="UP000242175">
    <property type="component" value="Chromosome small"/>
</dbReference>
<proteinExistence type="predicted"/>
<evidence type="ECO:0000313" key="3">
    <source>
        <dbReference type="Proteomes" id="UP000242175"/>
    </source>
</evidence>
<accession>A0A220VG45</accession>
<name>A0A220VG45_9GAMM</name>
<feature type="transmembrane region" description="Helical" evidence="1">
    <location>
        <begin position="7"/>
        <end position="28"/>
    </location>
</feature>
<keyword evidence="1" id="KW-0812">Transmembrane</keyword>
<reference evidence="2 3" key="1">
    <citation type="journal article" date="2016" name="Int. J. Syst. Evol. Microbiol.">
        <title>Paraphotobacterium marinum gen. nov., sp. nov., a member of the family Vibrionaceae, isolated from surface seawater.</title>
        <authorList>
            <person name="Huang Z."/>
            <person name="Dong C."/>
            <person name="Shao Z."/>
        </authorList>
    </citation>
    <scope>NUCLEOTIDE SEQUENCE [LARGE SCALE GENOMIC DNA]</scope>
    <source>
        <strain evidence="2 3">NSCS20N07D</strain>
    </source>
</reference>
<keyword evidence="1" id="KW-1133">Transmembrane helix</keyword>
<evidence type="ECO:0000313" key="2">
    <source>
        <dbReference type="EMBL" id="ASK79388.1"/>
    </source>
</evidence>
<organism evidence="2 3">
    <name type="scientific">Paraphotobacterium marinum</name>
    <dbReference type="NCBI Taxonomy" id="1755811"/>
    <lineage>
        <taxon>Bacteria</taxon>
        <taxon>Pseudomonadati</taxon>
        <taxon>Pseudomonadota</taxon>
        <taxon>Gammaproteobacteria</taxon>
        <taxon>Vibrionales</taxon>
        <taxon>Vibrionaceae</taxon>
        <taxon>Paraphotobacterium</taxon>
    </lineage>
</organism>
<keyword evidence="1" id="KW-0472">Membrane</keyword>
<feature type="transmembrane region" description="Helical" evidence="1">
    <location>
        <begin position="34"/>
        <end position="55"/>
    </location>
</feature>
<sequence>MNKSLKTLSLYIFPVLFVGLIVTLVMTHNHLVEVILNYSLLVWVLLVAAIGYKVVSSDMLKSSKYKALSKVVIVFLIFALVAFFVKWHFS</sequence>
<dbReference type="RefSeq" id="WP_089074296.1">
    <property type="nucleotide sequence ID" value="NZ_CBCSAM010000004.1"/>
</dbReference>
<gene>
    <name evidence="2" type="ORF">CF386_10025</name>
</gene>
<dbReference type="EMBL" id="CP022356">
    <property type="protein sequence ID" value="ASK79388.1"/>
    <property type="molecule type" value="Genomic_DNA"/>
</dbReference>